<name>A0ABU6WPS9_9FABA</name>
<accession>A0ABU6WPS9</accession>
<organism evidence="1 2">
    <name type="scientific">Stylosanthes scabra</name>
    <dbReference type="NCBI Taxonomy" id="79078"/>
    <lineage>
        <taxon>Eukaryota</taxon>
        <taxon>Viridiplantae</taxon>
        <taxon>Streptophyta</taxon>
        <taxon>Embryophyta</taxon>
        <taxon>Tracheophyta</taxon>
        <taxon>Spermatophyta</taxon>
        <taxon>Magnoliopsida</taxon>
        <taxon>eudicotyledons</taxon>
        <taxon>Gunneridae</taxon>
        <taxon>Pentapetalae</taxon>
        <taxon>rosids</taxon>
        <taxon>fabids</taxon>
        <taxon>Fabales</taxon>
        <taxon>Fabaceae</taxon>
        <taxon>Papilionoideae</taxon>
        <taxon>50 kb inversion clade</taxon>
        <taxon>dalbergioids sensu lato</taxon>
        <taxon>Dalbergieae</taxon>
        <taxon>Pterocarpus clade</taxon>
        <taxon>Stylosanthes</taxon>
    </lineage>
</organism>
<comment type="caution">
    <text evidence="1">The sequence shown here is derived from an EMBL/GenBank/DDBJ whole genome shotgun (WGS) entry which is preliminary data.</text>
</comment>
<evidence type="ECO:0000313" key="1">
    <source>
        <dbReference type="EMBL" id="MED6187875.1"/>
    </source>
</evidence>
<evidence type="ECO:0000313" key="2">
    <source>
        <dbReference type="Proteomes" id="UP001341840"/>
    </source>
</evidence>
<keyword evidence="2" id="KW-1185">Reference proteome</keyword>
<protein>
    <submittedName>
        <fullName evidence="1">Uncharacterized protein</fullName>
    </submittedName>
</protein>
<reference evidence="1 2" key="1">
    <citation type="journal article" date="2023" name="Plants (Basel)">
        <title>Bridging the Gap: Combining Genomics and Transcriptomics Approaches to Understand Stylosanthes scabra, an Orphan Legume from the Brazilian Caatinga.</title>
        <authorList>
            <person name="Ferreira-Neto J.R.C."/>
            <person name="da Silva M.D."/>
            <person name="Binneck E."/>
            <person name="de Melo N.F."/>
            <person name="da Silva R.H."/>
            <person name="de Melo A.L.T.M."/>
            <person name="Pandolfi V."/>
            <person name="Bustamante F.O."/>
            <person name="Brasileiro-Vidal A.C."/>
            <person name="Benko-Iseppon A.M."/>
        </authorList>
    </citation>
    <scope>NUCLEOTIDE SEQUENCE [LARGE SCALE GENOMIC DNA]</scope>
    <source>
        <tissue evidence="1">Leaves</tissue>
    </source>
</reference>
<dbReference type="Proteomes" id="UP001341840">
    <property type="component" value="Unassembled WGS sequence"/>
</dbReference>
<proteinExistence type="predicted"/>
<sequence length="82" mass="9422">MVKLRKHIIKKFNNPDYRSRTLRSRKLSTPSDYDRRIDEKLVNAGFFHISQVRGQSDEPDNADLCACGEVGPCYTHVPSADR</sequence>
<dbReference type="EMBL" id="JASCZI010182423">
    <property type="protein sequence ID" value="MED6187875.1"/>
    <property type="molecule type" value="Genomic_DNA"/>
</dbReference>
<gene>
    <name evidence="1" type="ORF">PIB30_080657</name>
</gene>